<keyword evidence="5" id="KW-1185">Reference proteome</keyword>
<dbReference type="EMBL" id="CAJOBA010006208">
    <property type="protein sequence ID" value="CAF3766155.1"/>
    <property type="molecule type" value="Genomic_DNA"/>
</dbReference>
<evidence type="ECO:0000313" key="5">
    <source>
        <dbReference type="Proteomes" id="UP000663829"/>
    </source>
</evidence>
<dbReference type="Proteomes" id="UP000663829">
    <property type="component" value="Unassembled WGS sequence"/>
</dbReference>
<protein>
    <submittedName>
        <fullName evidence="2">Uncharacterized protein</fullName>
    </submittedName>
</protein>
<dbReference type="AlphaFoldDB" id="A0A814KG04"/>
<dbReference type="Proteomes" id="UP000682733">
    <property type="component" value="Unassembled WGS sequence"/>
</dbReference>
<comment type="caution">
    <text evidence="2">The sequence shown here is derived from an EMBL/GenBank/DDBJ whole genome shotgun (WGS) entry which is preliminary data.</text>
</comment>
<proteinExistence type="predicted"/>
<accession>A0A814KG04</accession>
<name>A0A814KG04_9BILA</name>
<evidence type="ECO:0000313" key="4">
    <source>
        <dbReference type="EMBL" id="CAF3821396.1"/>
    </source>
</evidence>
<dbReference type="EMBL" id="CAJNOQ010004269">
    <property type="protein sequence ID" value="CAF1051992.1"/>
    <property type="molecule type" value="Genomic_DNA"/>
</dbReference>
<reference evidence="2" key="1">
    <citation type="submission" date="2021-02" db="EMBL/GenBank/DDBJ databases">
        <authorList>
            <person name="Nowell W R."/>
        </authorList>
    </citation>
    <scope>NUCLEOTIDE SEQUENCE</scope>
</reference>
<evidence type="ECO:0000313" key="1">
    <source>
        <dbReference type="EMBL" id="CAF0996418.1"/>
    </source>
</evidence>
<dbReference type="Proteomes" id="UP000681722">
    <property type="component" value="Unassembled WGS sequence"/>
</dbReference>
<dbReference type="Proteomes" id="UP000677228">
    <property type="component" value="Unassembled WGS sequence"/>
</dbReference>
<sequence>MNSSEPTKRIKRNHTVRKLSLYFKDDEILFEQVYKSISRMSQLQSLLLKRYPTTDSQWLIVSKWQELLEVNLKMTLKILNVSVHFDNYLGFLDAVQLQKVFETINIGGKWNIKVQKYNKFIYFELKNLPSVSDSMKKS</sequence>
<dbReference type="EMBL" id="CAJNOK010006201">
    <property type="protein sequence ID" value="CAF0996418.1"/>
    <property type="molecule type" value="Genomic_DNA"/>
</dbReference>
<dbReference type="EMBL" id="CAJOBC010004269">
    <property type="protein sequence ID" value="CAF3821396.1"/>
    <property type="molecule type" value="Genomic_DNA"/>
</dbReference>
<evidence type="ECO:0000313" key="2">
    <source>
        <dbReference type="EMBL" id="CAF1051992.1"/>
    </source>
</evidence>
<evidence type="ECO:0000313" key="3">
    <source>
        <dbReference type="EMBL" id="CAF3766155.1"/>
    </source>
</evidence>
<gene>
    <name evidence="2" type="ORF">GPM918_LOCUS16331</name>
    <name evidence="1" type="ORF">OVA965_LOCUS14336</name>
    <name evidence="4" type="ORF">SRO942_LOCUS16329</name>
    <name evidence="3" type="ORF">TMI583_LOCUS14339</name>
</gene>
<organism evidence="2 5">
    <name type="scientific">Didymodactylos carnosus</name>
    <dbReference type="NCBI Taxonomy" id="1234261"/>
    <lineage>
        <taxon>Eukaryota</taxon>
        <taxon>Metazoa</taxon>
        <taxon>Spiralia</taxon>
        <taxon>Gnathifera</taxon>
        <taxon>Rotifera</taxon>
        <taxon>Eurotatoria</taxon>
        <taxon>Bdelloidea</taxon>
        <taxon>Philodinida</taxon>
        <taxon>Philodinidae</taxon>
        <taxon>Didymodactylos</taxon>
    </lineage>
</organism>